<accession>A0A6I8LQ58</accession>
<evidence type="ECO:0000313" key="1">
    <source>
        <dbReference type="EMBL" id="VVJ17656.1"/>
    </source>
</evidence>
<name>A0A6I8LQ58_9PSEU</name>
<gene>
    <name evidence="1" type="ORF">AA23TX_02677</name>
</gene>
<keyword evidence="2" id="KW-1185">Reference proteome</keyword>
<dbReference type="EMBL" id="CABVGP010000001">
    <property type="protein sequence ID" value="VVJ17656.1"/>
    <property type="molecule type" value="Genomic_DNA"/>
</dbReference>
<evidence type="ECO:0000313" key="2">
    <source>
        <dbReference type="Proteomes" id="UP000399805"/>
    </source>
</evidence>
<dbReference type="SUPFAM" id="SSF89372">
    <property type="entry name" value="Fucose-specific lectin"/>
    <property type="match status" value="1"/>
</dbReference>
<sequence length="683" mass="74573">MRLVGITATAHSDGNRITLSWSFPDPEHPVSVRVVRAERTHPVGPEDGVLVAQGNGITTATDSGLLGEHVYYYTLFPFTGSPAVYDPDPHNVAEAMATASYDLAGRLYALLPAIYRRYDAERPPALRPGQSPVTDPGQLRGFLDLPGAELDRLYSLNRAALGFLDTDRVDGRLLPLLAQWIGWPTDSRLPVGAQRNEIRYAPRLYPTVGGVPTLDATVARVTGWANRTKEFVHNVARSNQPERLNLWSTTRDATGTWSAPAPASVNFAYDGRPVAVRDTDGSTLVFFHTLRQHGWDIWAKRFADGAWQPSAPVVDRPGIDKNPAVAVQGGLLRLFWQTYDPAAGWRISTATRTGTTWSAPSVFGDAATQRRLPAAVADNAGGVWLFWLELVAGGWQVRYNRHDGTTWQSTTPPTLPLDGGANPRVEDDLYVLFHPTSTTQRLWLFWARHEPGGPAGQTRWSIVHRVKQGLDLNASDWSPVRSLPKTTTAYHDRQPAPLVTATGDIELFFSSTQNGGWTIVRNSLAVGTLTWGTNQLVVDGPYARRGPMAADLGTGTLLVHRSNASIPYASSEYGATATLDNRYAGTTTVDTGGARKLDRRGKFDDFQTYTYDTGTNGERDDDVHISRDTVGLYLTPTVTDPAQVKATTDRLAGVLDDFAPVTTRSVFITPRTGTIIAEGGHRG</sequence>
<protein>
    <submittedName>
        <fullName evidence="1">Uncharacterized protein</fullName>
    </submittedName>
</protein>
<reference evidence="1 2" key="1">
    <citation type="submission" date="2019-09" db="EMBL/GenBank/DDBJ databases">
        <authorList>
            <person name="Leyn A S."/>
        </authorList>
    </citation>
    <scope>NUCLEOTIDE SEQUENCE [LARGE SCALE GENOMIC DNA]</scope>
    <source>
        <strain evidence="1">AA231_1</strain>
    </source>
</reference>
<dbReference type="AlphaFoldDB" id="A0A6I8LQ58"/>
<dbReference type="Proteomes" id="UP000399805">
    <property type="component" value="Unassembled WGS sequence"/>
</dbReference>
<organism evidence="1 2">
    <name type="scientific">Amycolatopsis camponoti</name>
    <dbReference type="NCBI Taxonomy" id="2606593"/>
    <lineage>
        <taxon>Bacteria</taxon>
        <taxon>Bacillati</taxon>
        <taxon>Actinomycetota</taxon>
        <taxon>Actinomycetes</taxon>
        <taxon>Pseudonocardiales</taxon>
        <taxon>Pseudonocardiaceae</taxon>
        <taxon>Amycolatopsis</taxon>
    </lineage>
</organism>
<proteinExistence type="predicted"/>